<reference evidence="4" key="1">
    <citation type="journal article" date="2015" name="Proc. Natl. Acad. Sci. U.S.A.">
        <title>Genome sequence of the Asian Tiger mosquito, Aedes albopictus, reveals insights into its biology, genetics, and evolution.</title>
        <authorList>
            <person name="Chen X.G."/>
            <person name="Jiang X."/>
            <person name="Gu J."/>
            <person name="Xu M."/>
            <person name="Wu Y."/>
            <person name="Deng Y."/>
            <person name="Zhang C."/>
            <person name="Bonizzoni M."/>
            <person name="Dermauw W."/>
            <person name="Vontas J."/>
            <person name="Armbruster P."/>
            <person name="Huang X."/>
            <person name="Yang Y."/>
            <person name="Zhang H."/>
            <person name="He W."/>
            <person name="Peng H."/>
            <person name="Liu Y."/>
            <person name="Wu K."/>
            <person name="Chen J."/>
            <person name="Lirakis M."/>
            <person name="Topalis P."/>
            <person name="Van Leeuwen T."/>
            <person name="Hall A.B."/>
            <person name="Jiang X."/>
            <person name="Thorpe C."/>
            <person name="Mueller R.L."/>
            <person name="Sun C."/>
            <person name="Waterhouse R.M."/>
            <person name="Yan G."/>
            <person name="Tu Z.J."/>
            <person name="Fang X."/>
            <person name="James A.A."/>
        </authorList>
    </citation>
    <scope>NUCLEOTIDE SEQUENCE [LARGE SCALE GENOMIC DNA]</scope>
    <source>
        <strain evidence="4">Foshan</strain>
    </source>
</reference>
<evidence type="ECO:0000313" key="4">
    <source>
        <dbReference type="Proteomes" id="UP000069940"/>
    </source>
</evidence>
<comment type="similarity">
    <text evidence="1">Belongs to the fatty acyl-CoA reductase family.</text>
</comment>
<keyword evidence="1" id="KW-0521">NADP</keyword>
<dbReference type="EnsemblMetazoa" id="AALFPA23_002977.R3103">
    <property type="protein sequence ID" value="AALFPA23_002977.P3103"/>
    <property type="gene ID" value="AALFPA23_002977"/>
</dbReference>
<dbReference type="RefSeq" id="XP_029732162.2">
    <property type="nucleotide sequence ID" value="XM_029876302.2"/>
</dbReference>
<keyword evidence="4" id="KW-1185">Reference proteome</keyword>
<keyword evidence="1" id="KW-0443">Lipid metabolism</keyword>
<protein>
    <recommendedName>
        <fullName evidence="1">Fatty acyl-CoA reductase</fullName>
        <ecNumber evidence="1">1.2.1.84</ecNumber>
    </recommendedName>
</protein>
<dbReference type="EC" id="1.2.1.84" evidence="1"/>
<dbReference type="GeneID" id="109397024"/>
<evidence type="ECO:0000313" key="3">
    <source>
        <dbReference type="EnsemblMetazoa" id="AALFPA23_002977.P3103"/>
    </source>
</evidence>
<dbReference type="Pfam" id="PF07993">
    <property type="entry name" value="NAD_binding_4"/>
    <property type="match status" value="1"/>
</dbReference>
<dbReference type="InterPro" id="IPR036291">
    <property type="entry name" value="NAD(P)-bd_dom_sf"/>
</dbReference>
<accession>A0ABM1XUG4</accession>
<comment type="function">
    <text evidence="1">Catalyzes the reduction of fatty acyl-CoA to fatty alcohols.</text>
</comment>
<feature type="domain" description="Thioester reductase (TE)" evidence="2">
    <location>
        <begin position="21"/>
        <end position="289"/>
    </location>
</feature>
<dbReference type="InterPro" id="IPR026055">
    <property type="entry name" value="FAR"/>
</dbReference>
<dbReference type="PANTHER" id="PTHR11011">
    <property type="entry name" value="MALE STERILITY PROTEIN 2-RELATED"/>
    <property type="match status" value="1"/>
</dbReference>
<proteinExistence type="inferred from homology"/>
<dbReference type="InterPro" id="IPR013120">
    <property type="entry name" value="FAR_NAD-bd"/>
</dbReference>
<evidence type="ECO:0000256" key="1">
    <source>
        <dbReference type="RuleBase" id="RU363097"/>
    </source>
</evidence>
<keyword evidence="1" id="KW-0444">Lipid biosynthesis</keyword>
<dbReference type="Proteomes" id="UP000069940">
    <property type="component" value="Unassembled WGS sequence"/>
</dbReference>
<organism evidence="3 4">
    <name type="scientific">Aedes albopictus</name>
    <name type="common">Asian tiger mosquito</name>
    <name type="synonym">Stegomyia albopicta</name>
    <dbReference type="NCBI Taxonomy" id="7160"/>
    <lineage>
        <taxon>Eukaryota</taxon>
        <taxon>Metazoa</taxon>
        <taxon>Ecdysozoa</taxon>
        <taxon>Arthropoda</taxon>
        <taxon>Hexapoda</taxon>
        <taxon>Insecta</taxon>
        <taxon>Pterygota</taxon>
        <taxon>Neoptera</taxon>
        <taxon>Endopterygota</taxon>
        <taxon>Diptera</taxon>
        <taxon>Nematocera</taxon>
        <taxon>Culicoidea</taxon>
        <taxon>Culicidae</taxon>
        <taxon>Culicinae</taxon>
        <taxon>Aedini</taxon>
        <taxon>Aedes</taxon>
        <taxon>Stegomyia</taxon>
    </lineage>
</organism>
<name>A0ABM1XUG4_AEDAL</name>
<comment type="catalytic activity">
    <reaction evidence="1">
        <text>a long-chain fatty acyl-CoA + 2 NADPH + 2 H(+) = a long-chain primary fatty alcohol + 2 NADP(+) + CoA</text>
        <dbReference type="Rhea" id="RHEA:52716"/>
        <dbReference type="ChEBI" id="CHEBI:15378"/>
        <dbReference type="ChEBI" id="CHEBI:57287"/>
        <dbReference type="ChEBI" id="CHEBI:57783"/>
        <dbReference type="ChEBI" id="CHEBI:58349"/>
        <dbReference type="ChEBI" id="CHEBI:77396"/>
        <dbReference type="ChEBI" id="CHEBI:83139"/>
        <dbReference type="EC" id="1.2.1.84"/>
    </reaction>
</comment>
<evidence type="ECO:0000259" key="2">
    <source>
        <dbReference type="Pfam" id="PF07993"/>
    </source>
</evidence>
<dbReference type="SUPFAM" id="SSF51735">
    <property type="entry name" value="NAD(P)-binding Rossmann-fold domains"/>
    <property type="match status" value="1"/>
</dbReference>
<keyword evidence="1" id="KW-0560">Oxidoreductase</keyword>
<dbReference type="Gene3D" id="3.40.50.720">
    <property type="entry name" value="NAD(P)-binding Rossmann-like Domain"/>
    <property type="match status" value="1"/>
</dbReference>
<sequence length="386" mass="44147">MFCDTRSNKVLEFYRGSTILLVGGTGFVGKGLLEKVLRSLDVKKVYLLIRSKGGVGAEDRLEKLLEDRLFDQVRNQVGKVEAVEVDYDLECLGLDDGVAERLQKDVEVVFYCLADVSFNRPLKEAFQTNVQIGKYVLKWCRSFPNLKSVVYTSTFYSECTKNFVEEKIADDLPFGNYKLCMKMLTGLTSEKCESIRGSMLGDYPNTYTFTKKLAEIMVQKEFAGDLPIAVYRPSVVSPTYRGPQQGWTDNFFGVGSFIRAKFDGVGRVILGDMNQIGNHAPLDYCVNAMLVCGYDVSQRRSSCCQSLPELTVYNHVSKTNKCTNDDAMRYMAESRPHFWQRWNWKHLFASTTNKRVYYFMLHLCYWYVGFKDLMASWLKGANGKDR</sequence>
<reference evidence="3" key="2">
    <citation type="submission" date="2025-05" db="UniProtKB">
        <authorList>
            <consortium name="EnsemblMetazoa"/>
        </authorList>
    </citation>
    <scope>IDENTIFICATION</scope>
    <source>
        <strain evidence="3">Foshan</strain>
    </source>
</reference>
<dbReference type="PANTHER" id="PTHR11011:SF81">
    <property type="entry name" value="FATTY ACYL-COA REDUCTASE"/>
    <property type="match status" value="1"/>
</dbReference>